<evidence type="ECO:0000256" key="7">
    <source>
        <dbReference type="RuleBase" id="RU363032"/>
    </source>
</evidence>
<organism evidence="9 10">
    <name type="scientific">Treponema maltophilum ATCC 51939</name>
    <dbReference type="NCBI Taxonomy" id="1125699"/>
    <lineage>
        <taxon>Bacteria</taxon>
        <taxon>Pseudomonadati</taxon>
        <taxon>Spirochaetota</taxon>
        <taxon>Spirochaetia</taxon>
        <taxon>Spirochaetales</taxon>
        <taxon>Treponemataceae</taxon>
        <taxon>Treponema</taxon>
    </lineage>
</organism>
<dbReference type="Proteomes" id="UP000014541">
    <property type="component" value="Unassembled WGS sequence"/>
</dbReference>
<evidence type="ECO:0000256" key="2">
    <source>
        <dbReference type="ARBA" id="ARBA00022448"/>
    </source>
</evidence>
<dbReference type="PATRIC" id="fig|1125699.3.peg.720"/>
<dbReference type="OrthoDB" id="368362at2"/>
<comment type="subcellular location">
    <subcellularLocation>
        <location evidence="1 7">Cell membrane</location>
        <topology evidence="1 7">Multi-pass membrane protein</topology>
    </subcellularLocation>
</comment>
<dbReference type="SUPFAM" id="SSF161098">
    <property type="entry name" value="MetI-like"/>
    <property type="match status" value="1"/>
</dbReference>
<feature type="transmembrane region" description="Helical" evidence="7">
    <location>
        <begin position="166"/>
        <end position="189"/>
    </location>
</feature>
<comment type="similarity">
    <text evidence="7">Belongs to the binding-protein-dependent transport system permease family.</text>
</comment>
<dbReference type="CDD" id="cd06261">
    <property type="entry name" value="TM_PBP2"/>
    <property type="match status" value="1"/>
</dbReference>
<dbReference type="HOGENOM" id="CLU_016047_0_1_12"/>
<evidence type="ECO:0000256" key="3">
    <source>
        <dbReference type="ARBA" id="ARBA00022475"/>
    </source>
</evidence>
<comment type="caution">
    <text evidence="9">The sequence shown here is derived from an EMBL/GenBank/DDBJ whole genome shotgun (WGS) entry which is preliminary data.</text>
</comment>
<evidence type="ECO:0000256" key="6">
    <source>
        <dbReference type="ARBA" id="ARBA00023136"/>
    </source>
</evidence>
<feature type="transmembrane region" description="Helical" evidence="7">
    <location>
        <begin position="82"/>
        <end position="100"/>
    </location>
</feature>
<dbReference type="STRING" id="1125699.HMPREF9194_00707"/>
<feature type="transmembrane region" description="Helical" evidence="7">
    <location>
        <begin position="270"/>
        <end position="289"/>
    </location>
</feature>
<evidence type="ECO:0000256" key="5">
    <source>
        <dbReference type="ARBA" id="ARBA00022989"/>
    </source>
</evidence>
<dbReference type="Pfam" id="PF00528">
    <property type="entry name" value="BPD_transp_1"/>
    <property type="match status" value="1"/>
</dbReference>
<proteinExistence type="inferred from homology"/>
<dbReference type="RefSeq" id="WP_016525001.1">
    <property type="nucleotide sequence ID" value="NZ_KE332518.1"/>
</dbReference>
<dbReference type="Gene3D" id="1.10.3720.10">
    <property type="entry name" value="MetI-like"/>
    <property type="match status" value="1"/>
</dbReference>
<dbReference type="InterPro" id="IPR000515">
    <property type="entry name" value="MetI-like"/>
</dbReference>
<dbReference type="AlphaFoldDB" id="S3JYT1"/>
<evidence type="ECO:0000259" key="8">
    <source>
        <dbReference type="PROSITE" id="PS50928"/>
    </source>
</evidence>
<keyword evidence="2 7" id="KW-0813">Transport</keyword>
<dbReference type="InterPro" id="IPR035906">
    <property type="entry name" value="MetI-like_sf"/>
</dbReference>
<dbReference type="InterPro" id="IPR050809">
    <property type="entry name" value="UgpAE/MalFG_permease"/>
</dbReference>
<dbReference type="GO" id="GO:0055085">
    <property type="term" value="P:transmembrane transport"/>
    <property type="evidence" value="ECO:0007669"/>
    <property type="project" value="InterPro"/>
</dbReference>
<accession>S3JYT1</accession>
<feature type="domain" description="ABC transmembrane type-1" evidence="8">
    <location>
        <begin position="75"/>
        <end position="291"/>
    </location>
</feature>
<keyword evidence="3" id="KW-1003">Cell membrane</keyword>
<dbReference type="EMBL" id="ATFF01000006">
    <property type="protein sequence ID" value="EPF30390.1"/>
    <property type="molecule type" value="Genomic_DNA"/>
</dbReference>
<feature type="transmembrane region" description="Helical" evidence="7">
    <location>
        <begin position="121"/>
        <end position="146"/>
    </location>
</feature>
<keyword evidence="10" id="KW-1185">Reference proteome</keyword>
<dbReference type="GO" id="GO:0005886">
    <property type="term" value="C:plasma membrane"/>
    <property type="evidence" value="ECO:0007669"/>
    <property type="project" value="UniProtKB-SubCell"/>
</dbReference>
<feature type="transmembrane region" description="Helical" evidence="7">
    <location>
        <begin position="210"/>
        <end position="228"/>
    </location>
</feature>
<name>S3JYT1_TREMA</name>
<keyword evidence="5 7" id="KW-1133">Transmembrane helix</keyword>
<keyword evidence="4 7" id="KW-0812">Transmembrane</keyword>
<gene>
    <name evidence="9" type="ORF">HMPREF9194_00707</name>
</gene>
<evidence type="ECO:0000256" key="4">
    <source>
        <dbReference type="ARBA" id="ARBA00022692"/>
    </source>
</evidence>
<dbReference type="PANTHER" id="PTHR43227:SF11">
    <property type="entry name" value="BLL4140 PROTEIN"/>
    <property type="match status" value="1"/>
</dbReference>
<evidence type="ECO:0000256" key="1">
    <source>
        <dbReference type="ARBA" id="ARBA00004651"/>
    </source>
</evidence>
<feature type="transmembrane region" description="Helical" evidence="7">
    <location>
        <begin position="14"/>
        <end position="33"/>
    </location>
</feature>
<dbReference type="PROSITE" id="PS50928">
    <property type="entry name" value="ABC_TM1"/>
    <property type="match status" value="1"/>
</dbReference>
<reference evidence="9 10" key="1">
    <citation type="submission" date="2013-04" db="EMBL/GenBank/DDBJ databases">
        <title>The Genome Sequence of Treponema maltophilum ATCC 51939.</title>
        <authorList>
            <consortium name="The Broad Institute Genomics Platform"/>
            <person name="Earl A."/>
            <person name="Ward D."/>
            <person name="Feldgarden M."/>
            <person name="Gevers D."/>
            <person name="Leonetti C."/>
            <person name="Blanton J.M."/>
            <person name="Dewhirst F.E."/>
            <person name="Izard J."/>
            <person name="Walker B."/>
            <person name="Young S."/>
            <person name="Zeng Q."/>
            <person name="Gargeya S."/>
            <person name="Fitzgerald M."/>
            <person name="Haas B."/>
            <person name="Abouelleil A."/>
            <person name="Allen A.W."/>
            <person name="Alvarado L."/>
            <person name="Arachchi H.M."/>
            <person name="Berlin A.M."/>
            <person name="Chapman S.B."/>
            <person name="Gainer-Dewar J."/>
            <person name="Goldberg J."/>
            <person name="Griggs A."/>
            <person name="Gujja S."/>
            <person name="Hansen M."/>
            <person name="Howarth C."/>
            <person name="Imamovic A."/>
            <person name="Ireland A."/>
            <person name="Larimer J."/>
            <person name="McCowan C."/>
            <person name="Murphy C."/>
            <person name="Pearson M."/>
            <person name="Poon T.W."/>
            <person name="Priest M."/>
            <person name="Roberts A."/>
            <person name="Saif S."/>
            <person name="Shea T."/>
            <person name="Sisk P."/>
            <person name="Sykes S."/>
            <person name="Wortman J."/>
            <person name="Nusbaum C."/>
            <person name="Birren B."/>
        </authorList>
    </citation>
    <scope>NUCLEOTIDE SEQUENCE [LARGE SCALE GENOMIC DNA]</scope>
    <source>
        <strain evidence="9 10">ATCC 51939</strain>
    </source>
</reference>
<keyword evidence="6 7" id="KW-0472">Membrane</keyword>
<evidence type="ECO:0000313" key="10">
    <source>
        <dbReference type="Proteomes" id="UP000014541"/>
    </source>
</evidence>
<dbReference type="PANTHER" id="PTHR43227">
    <property type="entry name" value="BLL4140 PROTEIN"/>
    <property type="match status" value="1"/>
</dbReference>
<dbReference type="eggNOG" id="COG4209">
    <property type="taxonomic scope" value="Bacteria"/>
</dbReference>
<protein>
    <recommendedName>
        <fullName evidence="8">ABC transmembrane type-1 domain-containing protein</fullName>
    </recommendedName>
</protein>
<evidence type="ECO:0000313" key="9">
    <source>
        <dbReference type="EMBL" id="EPF30390.1"/>
    </source>
</evidence>
<sequence>MHQIETRRYVHKYWQLYAMMILPFIYFIVFKYIPMFGNVLAFRRYRPGLGVFGSEWVGLRYFKMFFKDPAFWRAFRNTIGLSLLNLVINFPIPIIFALLLNEIRNLFFKKAVQTISYMPRFISTVVVIAMMGEILSPSTGILNVVLKKLFDVQPIYFMNEPQYFRILYVFTDTWQYMGWTAIIYLAAITGINEDLYEAAKIDGANKFQQIIYVTIPCILPTIMVMLILEIGRLLNLGFEKILLMYTPNNADVSDIIATLVYRTGLANQNYSYATAIGLFTGIIGVVLVASANTLSKRLTDEGIY</sequence>